<dbReference type="CDD" id="cd06263">
    <property type="entry name" value="MAM"/>
    <property type="match status" value="1"/>
</dbReference>
<dbReference type="PANTHER" id="PTHR23282">
    <property type="entry name" value="APICAL ENDOSOMAL GLYCOPROTEIN PRECURSOR"/>
    <property type="match status" value="1"/>
</dbReference>
<dbReference type="SUPFAM" id="SSF49899">
    <property type="entry name" value="Concanavalin A-like lectins/glucanases"/>
    <property type="match status" value="1"/>
</dbReference>
<dbReference type="PANTHER" id="PTHR23282:SF101">
    <property type="entry name" value="MAM DOMAIN-CONTAINING PROTEIN"/>
    <property type="match status" value="1"/>
</dbReference>
<gene>
    <name evidence="5" type="ORF">V1264_001810</name>
</gene>
<dbReference type="AlphaFoldDB" id="A0AAN9GQ63"/>
<feature type="region of interest" description="Disordered" evidence="1">
    <location>
        <begin position="213"/>
        <end position="557"/>
    </location>
</feature>
<keyword evidence="2" id="KW-1133">Transmembrane helix</keyword>
<feature type="compositionally biased region" description="Low complexity" evidence="1">
    <location>
        <begin position="214"/>
        <end position="245"/>
    </location>
</feature>
<feature type="compositionally biased region" description="Polar residues" evidence="1">
    <location>
        <begin position="529"/>
        <end position="538"/>
    </location>
</feature>
<dbReference type="Pfam" id="PF00629">
    <property type="entry name" value="MAM"/>
    <property type="match status" value="1"/>
</dbReference>
<dbReference type="GO" id="GO:0016020">
    <property type="term" value="C:membrane"/>
    <property type="evidence" value="ECO:0007669"/>
    <property type="project" value="InterPro"/>
</dbReference>
<dbReference type="SMART" id="SM00137">
    <property type="entry name" value="MAM"/>
    <property type="match status" value="1"/>
</dbReference>
<organism evidence="5 6">
    <name type="scientific">Littorina saxatilis</name>
    <dbReference type="NCBI Taxonomy" id="31220"/>
    <lineage>
        <taxon>Eukaryota</taxon>
        <taxon>Metazoa</taxon>
        <taxon>Spiralia</taxon>
        <taxon>Lophotrochozoa</taxon>
        <taxon>Mollusca</taxon>
        <taxon>Gastropoda</taxon>
        <taxon>Caenogastropoda</taxon>
        <taxon>Littorinimorpha</taxon>
        <taxon>Littorinoidea</taxon>
        <taxon>Littorinidae</taxon>
        <taxon>Littorina</taxon>
    </lineage>
</organism>
<feature type="compositionally biased region" description="Low complexity" evidence="1">
    <location>
        <begin position="319"/>
        <end position="332"/>
    </location>
</feature>
<feature type="chain" id="PRO_5042884608" description="MAM domain-containing protein" evidence="3">
    <location>
        <begin position="35"/>
        <end position="620"/>
    </location>
</feature>
<evidence type="ECO:0000313" key="6">
    <source>
        <dbReference type="Proteomes" id="UP001374579"/>
    </source>
</evidence>
<feature type="compositionally biased region" description="Polar residues" evidence="1">
    <location>
        <begin position="333"/>
        <end position="345"/>
    </location>
</feature>
<dbReference type="Gene3D" id="2.60.120.200">
    <property type="match status" value="1"/>
</dbReference>
<keyword evidence="3" id="KW-0732">Signal</keyword>
<feature type="compositionally biased region" description="Polar residues" evidence="1">
    <location>
        <begin position="306"/>
        <end position="318"/>
    </location>
</feature>
<reference evidence="5 6" key="1">
    <citation type="submission" date="2024-02" db="EMBL/GenBank/DDBJ databases">
        <title>Chromosome-scale genome assembly of the rough periwinkle Littorina saxatilis.</title>
        <authorList>
            <person name="De Jode A."/>
            <person name="Faria R."/>
            <person name="Formenti G."/>
            <person name="Sims Y."/>
            <person name="Smith T.P."/>
            <person name="Tracey A."/>
            <person name="Wood J.M.D."/>
            <person name="Zagrodzka Z.B."/>
            <person name="Johannesson K."/>
            <person name="Butlin R.K."/>
            <person name="Leder E.H."/>
        </authorList>
    </citation>
    <scope>NUCLEOTIDE SEQUENCE [LARGE SCALE GENOMIC DNA]</scope>
    <source>
        <strain evidence="5">Snail1</strain>
        <tissue evidence="5">Muscle</tissue>
    </source>
</reference>
<keyword evidence="2" id="KW-0472">Membrane</keyword>
<feature type="transmembrane region" description="Helical" evidence="2">
    <location>
        <begin position="563"/>
        <end position="584"/>
    </location>
</feature>
<evidence type="ECO:0000256" key="2">
    <source>
        <dbReference type="SAM" id="Phobius"/>
    </source>
</evidence>
<evidence type="ECO:0000256" key="3">
    <source>
        <dbReference type="SAM" id="SignalP"/>
    </source>
</evidence>
<accession>A0AAN9GQ63</accession>
<feature type="compositionally biased region" description="Low complexity" evidence="1">
    <location>
        <begin position="288"/>
        <end position="305"/>
    </location>
</feature>
<evidence type="ECO:0000256" key="1">
    <source>
        <dbReference type="SAM" id="MobiDB-lite"/>
    </source>
</evidence>
<feature type="compositionally biased region" description="Polar residues" evidence="1">
    <location>
        <begin position="471"/>
        <end position="497"/>
    </location>
</feature>
<dbReference type="PROSITE" id="PS50060">
    <property type="entry name" value="MAM_2"/>
    <property type="match status" value="1"/>
</dbReference>
<keyword evidence="2" id="KW-0812">Transmembrane</keyword>
<dbReference type="InterPro" id="IPR013320">
    <property type="entry name" value="ConA-like_dom_sf"/>
</dbReference>
<evidence type="ECO:0000259" key="4">
    <source>
        <dbReference type="PROSITE" id="PS50060"/>
    </source>
</evidence>
<feature type="domain" description="MAM" evidence="4">
    <location>
        <begin position="40"/>
        <end position="206"/>
    </location>
</feature>
<name>A0AAN9GQ63_9CAEN</name>
<dbReference type="Proteomes" id="UP001374579">
    <property type="component" value="Unassembled WGS sequence"/>
</dbReference>
<proteinExistence type="predicted"/>
<feature type="signal peptide" evidence="3">
    <location>
        <begin position="1"/>
        <end position="34"/>
    </location>
</feature>
<dbReference type="InterPro" id="IPR051560">
    <property type="entry name" value="MAM_domain-containing"/>
</dbReference>
<dbReference type="EMBL" id="JBAMIC010000001">
    <property type="protein sequence ID" value="KAK7116056.1"/>
    <property type="molecule type" value="Genomic_DNA"/>
</dbReference>
<protein>
    <recommendedName>
        <fullName evidence="4">MAM domain-containing protein</fullName>
    </recommendedName>
</protein>
<comment type="caution">
    <text evidence="5">The sequence shown here is derived from an EMBL/GenBank/DDBJ whole genome shotgun (WGS) entry which is preliminary data.</text>
</comment>
<sequence>MLAAGYRNQMMELFHLSVFSVVIFLFHAAKKTSSATASSVTCDFEGGMCGWQATPTTGYTFHLHNGSTPDRTSGPDRDHTLQGDDATAGHYVYSSGWDARDIRQVAKLLSPNFTATEPSTLSVWYQMNGNGIGTLTLNLYHWARIQPSSLLWTVSGRQGLGWHKREVVLPTGQWQVEFQSTIKHNYGSDIALDDIQLVPNSQITTSKLPSSIRTTMTSTKTTMTTTTPPGKSTSPILTPTTSLSTRKMTSPGTRIPSSHSSVAALRSTVNRASESTLTTTMLPSRTRTPATQSGQTTSQSTAAETPRSTVATKPSTARSEPTSQSTPMTSTSIGPVTSKSTTTKVHPTRTSSRSSSPATSASLRTSTSSSTTATKVTSKMTSATTSSPTTPSSTTTKVTSKMTSATTSSPTTLSSTTTKVTSKMTSATTSSPTTPPSTTTKVTSKMTSATTMSSSTSRMASEGRTTPPPSSTLYTQKTPTTKPSLSQDTPQPPTSATKKPPITPSSTDEPNTKPGTEEPAVVTPKKDTSTVSTPAQPKSTKKHQGFSDASSSSDKLSSRNKNIIIGVTVGVIVVAMVAIGATYARVRNGKTGQRLGSLYYDDTHDKGQNGIALKTVNITM</sequence>
<evidence type="ECO:0000313" key="5">
    <source>
        <dbReference type="EMBL" id="KAK7116056.1"/>
    </source>
</evidence>
<keyword evidence="6" id="KW-1185">Reference proteome</keyword>
<feature type="compositionally biased region" description="Low complexity" evidence="1">
    <location>
        <begin position="348"/>
        <end position="460"/>
    </location>
</feature>
<dbReference type="InterPro" id="IPR000998">
    <property type="entry name" value="MAM_dom"/>
</dbReference>
<feature type="compositionally biased region" description="Polar residues" evidence="1">
    <location>
        <begin position="246"/>
        <end position="287"/>
    </location>
</feature>